<sequence length="232" mass="24975">MTYSTTVSARDGSGEFAVYVAEPAGTPRAAIVVVQEIFGVNAGIRRKCDLLAQEGYLALAPDLFWRLEPGLQLDADNQASMAKGVELVIRFDTDVGVTDIQATIDHARTLSGGLKVGIVGYCLGGRMAAYAAARTDADASVGYYGVMIEHMLGERDSIRNPLMLHIPEHDDHVPADIQARIHAALDGHPCVTIHDYPGEHHGFADTFGIRRSPAAADLADQRTREFFGSKLG</sequence>
<dbReference type="SUPFAM" id="SSF53474">
    <property type="entry name" value="alpha/beta-Hydrolases"/>
    <property type="match status" value="1"/>
</dbReference>
<keyword evidence="2" id="KW-0378">Hydrolase</keyword>
<dbReference type="Gene3D" id="3.40.50.1820">
    <property type="entry name" value="alpha/beta hydrolase"/>
    <property type="match status" value="1"/>
</dbReference>
<dbReference type="PANTHER" id="PTHR46623:SF6">
    <property type="entry name" value="ALPHA_BETA-HYDROLASES SUPERFAMILY PROTEIN"/>
    <property type="match status" value="1"/>
</dbReference>
<dbReference type="AlphaFoldDB" id="A0A9X1DED0"/>
<dbReference type="EMBL" id="JAHGAW010000012">
    <property type="protein sequence ID" value="MBT2188642.1"/>
    <property type="molecule type" value="Genomic_DNA"/>
</dbReference>
<reference evidence="2" key="1">
    <citation type="submission" date="2021-05" db="EMBL/GenBank/DDBJ databases">
        <title>Genome of Sphingobium sp. strain.</title>
        <authorList>
            <person name="Fan R."/>
        </authorList>
    </citation>
    <scope>NUCLEOTIDE SEQUENCE</scope>
    <source>
        <strain evidence="2">H33</strain>
    </source>
</reference>
<comment type="caution">
    <text evidence="2">The sequence shown here is derived from an EMBL/GenBank/DDBJ whole genome shotgun (WGS) entry which is preliminary data.</text>
</comment>
<accession>A0A9X1DED0</accession>
<keyword evidence="3" id="KW-1185">Reference proteome</keyword>
<gene>
    <name evidence="2" type="ORF">KK488_16940</name>
</gene>
<dbReference type="InterPro" id="IPR029058">
    <property type="entry name" value="AB_hydrolase_fold"/>
</dbReference>
<proteinExistence type="predicted"/>
<name>A0A9X1DED0_9SPHN</name>
<dbReference type="InterPro" id="IPR002925">
    <property type="entry name" value="Dienelactn_hydro"/>
</dbReference>
<evidence type="ECO:0000313" key="3">
    <source>
        <dbReference type="Proteomes" id="UP001138757"/>
    </source>
</evidence>
<dbReference type="RefSeq" id="WP_214624899.1">
    <property type="nucleotide sequence ID" value="NZ_JAHGAW010000012.1"/>
</dbReference>
<dbReference type="Pfam" id="PF01738">
    <property type="entry name" value="DLH"/>
    <property type="match status" value="1"/>
</dbReference>
<dbReference type="PANTHER" id="PTHR46623">
    <property type="entry name" value="CARBOXYMETHYLENEBUTENOLIDASE-RELATED"/>
    <property type="match status" value="1"/>
</dbReference>
<dbReference type="GO" id="GO:0016787">
    <property type="term" value="F:hydrolase activity"/>
    <property type="evidence" value="ECO:0007669"/>
    <property type="project" value="UniProtKB-KW"/>
</dbReference>
<dbReference type="InterPro" id="IPR051049">
    <property type="entry name" value="Dienelactone_hydrolase-like"/>
</dbReference>
<organism evidence="2 3">
    <name type="scientific">Sphingobium nicotianae</name>
    <dbReference type="NCBI Taxonomy" id="2782607"/>
    <lineage>
        <taxon>Bacteria</taxon>
        <taxon>Pseudomonadati</taxon>
        <taxon>Pseudomonadota</taxon>
        <taxon>Alphaproteobacteria</taxon>
        <taxon>Sphingomonadales</taxon>
        <taxon>Sphingomonadaceae</taxon>
        <taxon>Sphingobium</taxon>
    </lineage>
</organism>
<protein>
    <submittedName>
        <fullName evidence="2">Dienelactone hydrolase family protein</fullName>
    </submittedName>
</protein>
<dbReference type="Proteomes" id="UP001138757">
    <property type="component" value="Unassembled WGS sequence"/>
</dbReference>
<evidence type="ECO:0000313" key="2">
    <source>
        <dbReference type="EMBL" id="MBT2188642.1"/>
    </source>
</evidence>
<feature type="domain" description="Dienelactone hydrolase" evidence="1">
    <location>
        <begin position="16"/>
        <end position="229"/>
    </location>
</feature>
<evidence type="ECO:0000259" key="1">
    <source>
        <dbReference type="Pfam" id="PF01738"/>
    </source>
</evidence>